<feature type="transmembrane region" description="Helical" evidence="8">
    <location>
        <begin position="298"/>
        <end position="318"/>
    </location>
</feature>
<dbReference type="PANTHER" id="PTHR30472:SF24">
    <property type="entry name" value="FERRIC ENTEROBACTIN TRANSPORT SYSTEM PERMEASE PROTEIN FEPG"/>
    <property type="match status" value="1"/>
</dbReference>
<feature type="transmembrane region" description="Helical" evidence="8">
    <location>
        <begin position="85"/>
        <end position="103"/>
    </location>
</feature>
<evidence type="ECO:0000313" key="9">
    <source>
        <dbReference type="EMBL" id="VFR90148.1"/>
    </source>
</evidence>
<sequence>MSRPLIFLRGSVGPVLRVGRLSLRLHPRTLLVPVSLLALVALLSLWTMTMGHIELSAPQVLKILLGQGDGGVGERVVLGIRLPRLLTAIFVGAALGTSGAIFQSVSRNALGSPDIIGFTTGAATGAMLRIVLAGPGSLEVAMSAVAGGLGTALVVYLLSARRASVGGYRLILVGIGVGSMLAALNGLLLVKGDLDNAIAANLWLAGSLAARNWAHAGPVMVGLLLLLPVVLALARPLAVIEMGDEQARQLGVEVDRVRLSALFCAVVLAALATGAAGPIAFVALAAPQLAARLAGRNGLCIIAAAAMGSCLLVAADLLTQLLPTRITLPIGRTTGIIGGLYLLWLLSRPQRRYPPA</sequence>
<dbReference type="Pfam" id="PF01032">
    <property type="entry name" value="FecCD"/>
    <property type="match status" value="1"/>
</dbReference>
<keyword evidence="4" id="KW-1003">Cell membrane</keyword>
<keyword evidence="3" id="KW-0813">Transport</keyword>
<dbReference type="EMBL" id="CAADIO010000019">
    <property type="protein sequence ID" value="VFR90148.1"/>
    <property type="molecule type" value="Genomic_DNA"/>
</dbReference>
<dbReference type="PANTHER" id="PTHR30472">
    <property type="entry name" value="FERRIC ENTEROBACTIN TRANSPORT SYSTEM PERMEASE PROTEIN"/>
    <property type="match status" value="1"/>
</dbReference>
<feature type="transmembrane region" description="Helical" evidence="8">
    <location>
        <begin position="115"/>
        <end position="134"/>
    </location>
</feature>
<evidence type="ECO:0000256" key="3">
    <source>
        <dbReference type="ARBA" id="ARBA00022448"/>
    </source>
</evidence>
<dbReference type="GO" id="GO:0022857">
    <property type="term" value="F:transmembrane transporter activity"/>
    <property type="evidence" value="ECO:0007669"/>
    <property type="project" value="InterPro"/>
</dbReference>
<evidence type="ECO:0000256" key="7">
    <source>
        <dbReference type="ARBA" id="ARBA00023136"/>
    </source>
</evidence>
<organism evidence="9">
    <name type="scientific">plant metagenome</name>
    <dbReference type="NCBI Taxonomy" id="1297885"/>
    <lineage>
        <taxon>unclassified sequences</taxon>
        <taxon>metagenomes</taxon>
        <taxon>organismal metagenomes</taxon>
    </lineage>
</organism>
<dbReference type="GO" id="GO:0005886">
    <property type="term" value="C:plasma membrane"/>
    <property type="evidence" value="ECO:0007669"/>
    <property type="project" value="UniProtKB-SubCell"/>
</dbReference>
<feature type="transmembrane region" description="Helical" evidence="8">
    <location>
        <begin position="170"/>
        <end position="190"/>
    </location>
</feature>
<evidence type="ECO:0000256" key="5">
    <source>
        <dbReference type="ARBA" id="ARBA00022692"/>
    </source>
</evidence>
<dbReference type="AlphaFoldDB" id="A0A484USW9"/>
<comment type="similarity">
    <text evidence="2">Belongs to the binding-protein-dependent transport system permease family. FecCD subfamily.</text>
</comment>
<evidence type="ECO:0000256" key="6">
    <source>
        <dbReference type="ARBA" id="ARBA00022989"/>
    </source>
</evidence>
<feature type="transmembrane region" description="Helical" evidence="8">
    <location>
        <begin position="221"/>
        <end position="240"/>
    </location>
</feature>
<evidence type="ECO:0000256" key="8">
    <source>
        <dbReference type="SAM" id="Phobius"/>
    </source>
</evidence>
<name>A0A484USW9_9ZZZZ</name>
<evidence type="ECO:0000256" key="1">
    <source>
        <dbReference type="ARBA" id="ARBA00004651"/>
    </source>
</evidence>
<comment type="subcellular location">
    <subcellularLocation>
        <location evidence="1">Cell membrane</location>
        <topology evidence="1">Multi-pass membrane protein</topology>
    </subcellularLocation>
</comment>
<protein>
    <submittedName>
        <fullName evidence="9">ABC-type Fe3+-siderophore transport system, permease 2 component</fullName>
    </submittedName>
</protein>
<feature type="transmembrane region" description="Helical" evidence="8">
    <location>
        <begin position="140"/>
        <end position="158"/>
    </location>
</feature>
<dbReference type="InterPro" id="IPR000522">
    <property type="entry name" value="ABC_transptr_permease_BtuC"/>
</dbReference>
<reference evidence="9" key="1">
    <citation type="submission" date="2019-03" db="EMBL/GenBank/DDBJ databases">
        <authorList>
            <person name="Danneels B."/>
        </authorList>
    </citation>
    <scope>NUCLEOTIDE SEQUENCE</scope>
</reference>
<keyword evidence="7 8" id="KW-0472">Membrane</keyword>
<dbReference type="SUPFAM" id="SSF81345">
    <property type="entry name" value="ABC transporter involved in vitamin B12 uptake, BtuC"/>
    <property type="match status" value="1"/>
</dbReference>
<dbReference type="InterPro" id="IPR037294">
    <property type="entry name" value="ABC_BtuC-like"/>
</dbReference>
<feature type="transmembrane region" description="Helical" evidence="8">
    <location>
        <begin position="260"/>
        <end position="286"/>
    </location>
</feature>
<dbReference type="GO" id="GO:0033214">
    <property type="term" value="P:siderophore-iron import into cell"/>
    <property type="evidence" value="ECO:0007669"/>
    <property type="project" value="TreeGrafter"/>
</dbReference>
<keyword evidence="6 8" id="KW-1133">Transmembrane helix</keyword>
<proteinExistence type="inferred from homology"/>
<keyword evidence="5 8" id="KW-0812">Transmembrane</keyword>
<dbReference type="CDD" id="cd06550">
    <property type="entry name" value="TM_ABC_iron-siderophores_like"/>
    <property type="match status" value="1"/>
</dbReference>
<feature type="transmembrane region" description="Helical" evidence="8">
    <location>
        <begin position="30"/>
        <end position="48"/>
    </location>
</feature>
<gene>
    <name evidence="9" type="ORF">RAN3_3879</name>
</gene>
<dbReference type="Gene3D" id="1.10.3470.10">
    <property type="entry name" value="ABC transporter involved in vitamin B12 uptake, BtuC"/>
    <property type="match status" value="1"/>
</dbReference>
<accession>A0A484USW9</accession>
<evidence type="ECO:0000256" key="4">
    <source>
        <dbReference type="ARBA" id="ARBA00022475"/>
    </source>
</evidence>
<evidence type="ECO:0000256" key="2">
    <source>
        <dbReference type="ARBA" id="ARBA00007935"/>
    </source>
</evidence>
<feature type="transmembrane region" description="Helical" evidence="8">
    <location>
        <begin position="330"/>
        <end position="347"/>
    </location>
</feature>